<dbReference type="PATRIC" id="fig|1298851.3.peg.110"/>
<dbReference type="EMBL" id="AP013035">
    <property type="protein sequence ID" value="BAT70917.1"/>
    <property type="molecule type" value="Genomic_DNA"/>
</dbReference>
<dbReference type="STRING" id="1298851.TST_0107"/>
<dbReference type="RefSeq" id="WP_068548664.1">
    <property type="nucleotide sequence ID" value="NZ_AP013035.1"/>
</dbReference>
<dbReference type="OrthoDB" id="370015at2"/>
<dbReference type="EC" id="4.2.1.116" evidence="2"/>
<dbReference type="GO" id="GO:0008300">
    <property type="term" value="P:isoprenoid catabolic process"/>
    <property type="evidence" value="ECO:0007669"/>
    <property type="project" value="TreeGrafter"/>
</dbReference>
<dbReference type="Pfam" id="PF00378">
    <property type="entry name" value="ECH_1"/>
    <property type="match status" value="1"/>
</dbReference>
<protein>
    <submittedName>
        <fullName evidence="2">3-hydroxypropionyl-coenzyme A dehydratase</fullName>
        <ecNumber evidence="2">4.2.1.116</ecNumber>
    </submittedName>
</protein>
<dbReference type="InterPro" id="IPR029045">
    <property type="entry name" value="ClpP/crotonase-like_dom_sf"/>
</dbReference>
<organism evidence="2 3">
    <name type="scientific">Thermosulfidibacter takaii (strain DSM 17441 / JCM 13301 / NBRC 103674 / ABI70S6)</name>
    <dbReference type="NCBI Taxonomy" id="1298851"/>
    <lineage>
        <taxon>Bacteria</taxon>
        <taxon>Pseudomonadati</taxon>
        <taxon>Thermosulfidibacterota</taxon>
        <taxon>Thermosulfidibacteria</taxon>
        <taxon>Thermosulfidibacterales</taxon>
        <taxon>Thermosulfidibacteraceae</taxon>
    </lineage>
</organism>
<dbReference type="InterPro" id="IPR001753">
    <property type="entry name" value="Enoyl-CoA_hydra/iso"/>
</dbReference>
<dbReference type="Proteomes" id="UP000063234">
    <property type="component" value="Chromosome"/>
</dbReference>
<keyword evidence="2" id="KW-0456">Lyase</keyword>
<dbReference type="KEGG" id="ttk:TST_0107"/>
<gene>
    <name evidence="2" type="ORF">TST_0107</name>
</gene>
<evidence type="ECO:0000256" key="1">
    <source>
        <dbReference type="ARBA" id="ARBA00005254"/>
    </source>
</evidence>
<dbReference type="AlphaFoldDB" id="A0A0S3QRF3"/>
<dbReference type="Gene3D" id="3.90.226.10">
    <property type="entry name" value="2-enoyl-CoA Hydratase, Chain A, domain 1"/>
    <property type="match status" value="1"/>
</dbReference>
<evidence type="ECO:0000313" key="3">
    <source>
        <dbReference type="Proteomes" id="UP000063234"/>
    </source>
</evidence>
<dbReference type="CDD" id="cd06558">
    <property type="entry name" value="crotonase-like"/>
    <property type="match status" value="1"/>
</dbReference>
<accession>A0A0S3QRF3</accession>
<dbReference type="GO" id="GO:0043956">
    <property type="term" value="F:3-hydroxypropionyl-CoA dehydratase activity"/>
    <property type="evidence" value="ECO:0007669"/>
    <property type="project" value="UniProtKB-EC"/>
</dbReference>
<name>A0A0S3QRF3_THET7</name>
<dbReference type="InterPro" id="IPR051683">
    <property type="entry name" value="Enoyl-CoA_Hydratase/Isomerase"/>
</dbReference>
<reference evidence="3" key="1">
    <citation type="journal article" date="2018" name="Science">
        <title>A primordial and reversible TCA cycle in a facultatively chemolithoautotrophic thermophile.</title>
        <authorList>
            <person name="Nunoura T."/>
            <person name="Chikaraishi Y."/>
            <person name="Izaki R."/>
            <person name="Suwa T."/>
            <person name="Sato T."/>
            <person name="Harada T."/>
            <person name="Mori K."/>
            <person name="Kato Y."/>
            <person name="Miyazaki M."/>
            <person name="Shimamura S."/>
            <person name="Yanagawa K."/>
            <person name="Shuto A."/>
            <person name="Ohkouchi N."/>
            <person name="Fujita N."/>
            <person name="Takaki Y."/>
            <person name="Atomi H."/>
            <person name="Takai K."/>
        </authorList>
    </citation>
    <scope>NUCLEOTIDE SEQUENCE [LARGE SCALE GENOMIC DNA]</scope>
    <source>
        <strain evidence="3">DSM 17441 / JCM 13301 / NBRC 103674 / ABI70S6</strain>
    </source>
</reference>
<keyword evidence="3" id="KW-1185">Reference proteome</keyword>
<dbReference type="SUPFAM" id="SSF52096">
    <property type="entry name" value="ClpP/crotonase"/>
    <property type="match status" value="1"/>
</dbReference>
<comment type="similarity">
    <text evidence="1">Belongs to the enoyl-CoA hydratase/isomerase family.</text>
</comment>
<proteinExistence type="inferred from homology"/>
<evidence type="ECO:0000313" key="2">
    <source>
        <dbReference type="EMBL" id="BAT70917.1"/>
    </source>
</evidence>
<dbReference type="PANTHER" id="PTHR42964">
    <property type="entry name" value="ENOYL-COA HYDRATASE"/>
    <property type="match status" value="1"/>
</dbReference>
<dbReference type="PANTHER" id="PTHR42964:SF1">
    <property type="entry name" value="POLYKETIDE BIOSYNTHESIS ENOYL-COA HYDRATASE PKSH-RELATED"/>
    <property type="match status" value="1"/>
</dbReference>
<sequence length="259" mass="28772">MGVLEVTKEGNIAWVVLNRPDKLNALNFELCEKLYDAFFDLSEDKDVRVIVIKGAGRAFCAGGDLGEFVRFERMNKFLYRLVDVVNQVILMIRRCDKVVIASVHGAVSGGGFGLMACCDLAIAAENTKFNLAYIKIGGSPDMSSSIVLSRTVGLKRASYLAMTGDFIDAKEALDLGLINFVVPDDALEEETKKLAVKMAKMAPLAIKEIKGLINRELFWDMEELLEREKLGICGLAKTEDMKEAIQAFFERREPNFKGK</sequence>